<organism evidence="2 3">
    <name type="scientific">Asparagus officinalis</name>
    <name type="common">Garden asparagus</name>
    <dbReference type="NCBI Taxonomy" id="4686"/>
    <lineage>
        <taxon>Eukaryota</taxon>
        <taxon>Viridiplantae</taxon>
        <taxon>Streptophyta</taxon>
        <taxon>Embryophyta</taxon>
        <taxon>Tracheophyta</taxon>
        <taxon>Spermatophyta</taxon>
        <taxon>Magnoliopsida</taxon>
        <taxon>Liliopsida</taxon>
        <taxon>Asparagales</taxon>
        <taxon>Asparagaceae</taxon>
        <taxon>Asparagoideae</taxon>
        <taxon>Asparagus</taxon>
    </lineage>
</organism>
<gene>
    <name evidence="2" type="ORF">A4U43_UnF3410</name>
</gene>
<dbReference type="PANTHER" id="PTHR15682">
    <property type="entry name" value="UNHEALTHY RIBOSOME BIOGENESIS PROTEIN 2 HOMOLOG"/>
    <property type="match status" value="1"/>
</dbReference>
<evidence type="ECO:0000256" key="1">
    <source>
        <dbReference type="SAM" id="MobiDB-lite"/>
    </source>
</evidence>
<feature type="region of interest" description="Disordered" evidence="1">
    <location>
        <begin position="1"/>
        <end position="43"/>
    </location>
</feature>
<dbReference type="InterPro" id="IPR052609">
    <property type="entry name" value="Ribosome_Biogenesis_Reg"/>
</dbReference>
<dbReference type="Proteomes" id="UP000243459">
    <property type="component" value="Unassembled WGS sequence"/>
</dbReference>
<feature type="compositionally biased region" description="Low complexity" evidence="1">
    <location>
        <begin position="31"/>
        <end position="43"/>
    </location>
</feature>
<sequence>MASSEPKPSKSRSKDKRKRPQLHQQDETLDQQQASAPKKAKSSSPWANLDLILSLQRNDLDIQRKVELASEFISSDVGISDARRQPVSVSRLASFLTDWIQPLLIPREKSSGLCVHCLDCRCWAVLRFCLKNSQFAVSLNLLKSAAQVFKYSEGSADGKRLFESVLECFELILSANPRAFYNASMDLWRPCVVEIVGSVHRCSGNGDHDVVLRLAHLLLGHFVNFLRFHKDPTNIFSKFVDGLLEPLLELLVLLHLRTKGGVCGQFGSLLRLVEDVLSNGLFHPTNIGGFFSLKSSIAEQKTWTPKGHREFFKKLGNIITDKKAMVLRGFGYLFRLFITSTKSQKGVSLAAKSDQALAKNSETSDERKETSKPLFEVFVQFMQPLVLECKRCSERELSKYEEGLEDRLLEAHGMLKSLNETLVSFIQEKIYIRTEDTSDGGHYNFLKEVYGTIVLISGKIYQLWLSTLDMDGGRVKKMLPLVAREVVVAVGYFLEIEYKVVEDDLVKLWVMMVSFLAVYLSVEDTQPSSPLTSDILNLGYRLINIYSELRQSSSPNPTNSSELCGVDDSGSIPEAFYTNGSLKLRVVWTISSLIAASARHYLLQPIINDHETLQSLDLTDADGQGVLTMGTSQLKELRAKPVSPSGSSQRTLVPALSMKLWYAPHLEIPGGIVLKGATLVAIRPSEEGSGENLSACSASSDGASWVSDAFEEPYRTAVRMLVKRRTYSLEMNSF</sequence>
<protein>
    <submittedName>
        <fullName evidence="2">Uncharacterized protein</fullName>
    </submittedName>
</protein>
<dbReference type="Gramene" id="ONK55431">
    <property type="protein sequence ID" value="ONK55431"/>
    <property type="gene ID" value="A4U43_UnF3410"/>
</dbReference>
<dbReference type="GO" id="GO:0042254">
    <property type="term" value="P:ribosome biogenesis"/>
    <property type="evidence" value="ECO:0007669"/>
    <property type="project" value="TreeGrafter"/>
</dbReference>
<name>A0A1R3L738_ASPOF</name>
<proteinExistence type="predicted"/>
<dbReference type="PANTHER" id="PTHR15682:SF2">
    <property type="entry name" value="UNHEALTHY RIBOSOME BIOGENESIS PROTEIN 2 HOMOLOG"/>
    <property type="match status" value="1"/>
</dbReference>
<reference evidence="3" key="1">
    <citation type="journal article" date="2017" name="Nat. Commun.">
        <title>The asparagus genome sheds light on the origin and evolution of a young Y chromosome.</title>
        <authorList>
            <person name="Harkess A."/>
            <person name="Zhou J."/>
            <person name="Xu C."/>
            <person name="Bowers J.E."/>
            <person name="Van der Hulst R."/>
            <person name="Ayyampalayam S."/>
            <person name="Mercati F."/>
            <person name="Riccardi P."/>
            <person name="McKain M.R."/>
            <person name="Kakrana A."/>
            <person name="Tang H."/>
            <person name="Ray J."/>
            <person name="Groenendijk J."/>
            <person name="Arikit S."/>
            <person name="Mathioni S.M."/>
            <person name="Nakano M."/>
            <person name="Shan H."/>
            <person name="Telgmann-Rauber A."/>
            <person name="Kanno A."/>
            <person name="Yue Z."/>
            <person name="Chen H."/>
            <person name="Li W."/>
            <person name="Chen Y."/>
            <person name="Xu X."/>
            <person name="Zhang Y."/>
            <person name="Luo S."/>
            <person name="Chen H."/>
            <person name="Gao J."/>
            <person name="Mao Z."/>
            <person name="Pires J.C."/>
            <person name="Luo M."/>
            <person name="Kudrna D."/>
            <person name="Wing R.A."/>
            <person name="Meyers B.C."/>
            <person name="Yi K."/>
            <person name="Kong H."/>
            <person name="Lavrijsen P."/>
            <person name="Sunseri F."/>
            <person name="Falavigna A."/>
            <person name="Ye Y."/>
            <person name="Leebens-Mack J.H."/>
            <person name="Chen G."/>
        </authorList>
    </citation>
    <scope>NUCLEOTIDE SEQUENCE [LARGE SCALE GENOMIC DNA]</scope>
    <source>
        <strain evidence="3">cv. DH0086</strain>
    </source>
</reference>
<evidence type="ECO:0000313" key="2">
    <source>
        <dbReference type="EMBL" id="ONK55431.1"/>
    </source>
</evidence>
<keyword evidence="3" id="KW-1185">Reference proteome</keyword>
<evidence type="ECO:0000313" key="3">
    <source>
        <dbReference type="Proteomes" id="UP000243459"/>
    </source>
</evidence>
<dbReference type="AlphaFoldDB" id="A0A1R3L738"/>
<dbReference type="GO" id="GO:0005730">
    <property type="term" value="C:nucleolus"/>
    <property type="evidence" value="ECO:0007669"/>
    <property type="project" value="TreeGrafter"/>
</dbReference>
<feature type="compositionally biased region" description="Basic residues" evidence="1">
    <location>
        <begin position="9"/>
        <end position="21"/>
    </location>
</feature>
<accession>A0A1R3L738</accession>
<dbReference type="EMBL" id="KV863475">
    <property type="protein sequence ID" value="ONK55431.1"/>
    <property type="molecule type" value="Genomic_DNA"/>
</dbReference>